<organism evidence="5 6">
    <name type="scientific">Rohdeia mirabilis</name>
    <dbReference type="NCBI Taxonomy" id="2528008"/>
    <lineage>
        <taxon>Bacteria</taxon>
        <taxon>Pseudomonadati</taxon>
        <taxon>Planctomycetota</taxon>
        <taxon>Planctomycetia</taxon>
        <taxon>Planctomycetia incertae sedis</taxon>
        <taxon>Rohdeia</taxon>
    </lineage>
</organism>
<comment type="similarity">
    <text evidence="1">Belongs to the phosphate acetyltransferase and butyryltransferase family.</text>
</comment>
<keyword evidence="6" id="KW-1185">Reference proteome</keyword>
<dbReference type="NCBIfam" id="NF007233">
    <property type="entry name" value="PRK09653.1"/>
    <property type="match status" value="1"/>
</dbReference>
<dbReference type="PANTHER" id="PTHR43356:SF1">
    <property type="entry name" value="PHOSPHATE ACETYLTRANSFERASE EUTD"/>
    <property type="match status" value="1"/>
</dbReference>
<dbReference type="PANTHER" id="PTHR43356">
    <property type="entry name" value="PHOSPHATE ACETYLTRANSFERASE"/>
    <property type="match status" value="1"/>
</dbReference>
<evidence type="ECO:0000256" key="2">
    <source>
        <dbReference type="ARBA" id="ARBA00022679"/>
    </source>
</evidence>
<dbReference type="SUPFAM" id="SSF53659">
    <property type="entry name" value="Isocitrate/Isopropylmalate dehydrogenase-like"/>
    <property type="match status" value="1"/>
</dbReference>
<dbReference type="Proteomes" id="UP000319342">
    <property type="component" value="Chromosome"/>
</dbReference>
<evidence type="ECO:0000313" key="6">
    <source>
        <dbReference type="Proteomes" id="UP000319342"/>
    </source>
</evidence>
<proteinExistence type="inferred from homology"/>
<sequence length="324" mass="33130" precursor="true">MNVLERLRRRAAEQERRIVLPEGADERVLAAARSLVERGLVTPVLVGAAPADDGIERLDPRTDPGLDALAAALQERRAAKGLTLDGAREALLDPLLYAGALAASGRVDAAVAGCANATARVVRAGLWTIGPAAGLATVSSSFLMVLPDSAPAPFAGRALTYADCGVVPDPDAAQLADIAIAAAATHRTLTGEEPRVALLSFSTKGSADHPRVDKVARAAALLGERGVDFAFDGELQGDAALVPGVARTKAPDSPLAGAANVLVFPDLDAGNIAYKLTQRLAGATALGPLVQGLAHPYLDLSRGATADDIVDVACIAAALSRPRS</sequence>
<gene>
    <name evidence="5" type="primary">eutD</name>
    <name evidence="5" type="ORF">Pla163_07060</name>
</gene>
<keyword evidence="3" id="KW-0012">Acyltransferase</keyword>
<dbReference type="InterPro" id="IPR002505">
    <property type="entry name" value="PTA_PTB"/>
</dbReference>
<dbReference type="Gene3D" id="3.40.50.10750">
    <property type="entry name" value="Isocitrate/Isopropylmalate dehydrogenase-like"/>
    <property type="match status" value="1"/>
</dbReference>
<name>A0A518CWK0_9BACT</name>
<dbReference type="InterPro" id="IPR050500">
    <property type="entry name" value="Phos_Acetyltrans/Butyryltrans"/>
</dbReference>
<evidence type="ECO:0000313" key="5">
    <source>
        <dbReference type="EMBL" id="QDU83607.1"/>
    </source>
</evidence>
<evidence type="ECO:0000259" key="4">
    <source>
        <dbReference type="Pfam" id="PF01515"/>
    </source>
</evidence>
<evidence type="ECO:0000256" key="3">
    <source>
        <dbReference type="ARBA" id="ARBA00023315"/>
    </source>
</evidence>
<dbReference type="InterPro" id="IPR042113">
    <property type="entry name" value="P_AcTrfase_dom1"/>
</dbReference>
<dbReference type="EMBL" id="CP036290">
    <property type="protein sequence ID" value="QDU83607.1"/>
    <property type="molecule type" value="Genomic_DNA"/>
</dbReference>
<dbReference type="OrthoDB" id="9805787at2"/>
<keyword evidence="2" id="KW-0808">Transferase</keyword>
<evidence type="ECO:0000256" key="1">
    <source>
        <dbReference type="ARBA" id="ARBA00005656"/>
    </source>
</evidence>
<dbReference type="Gene3D" id="3.40.50.10950">
    <property type="match status" value="1"/>
</dbReference>
<dbReference type="InterPro" id="IPR012147">
    <property type="entry name" value="P_Ac_Bu_trans"/>
</dbReference>
<dbReference type="AlphaFoldDB" id="A0A518CWK0"/>
<protein>
    <submittedName>
        <fullName evidence="5">Ethanolamine utilization protein EutD</fullName>
    </submittedName>
</protein>
<accession>A0A518CWK0</accession>
<feature type="domain" description="Phosphate acetyl/butaryl transferase" evidence="4">
    <location>
        <begin position="3"/>
        <end position="317"/>
    </location>
</feature>
<dbReference type="RefSeq" id="WP_145183611.1">
    <property type="nucleotide sequence ID" value="NZ_CP036290.1"/>
</dbReference>
<dbReference type="GO" id="GO:0016746">
    <property type="term" value="F:acyltransferase activity"/>
    <property type="evidence" value="ECO:0007669"/>
    <property type="project" value="UniProtKB-KW"/>
</dbReference>
<dbReference type="Pfam" id="PF01515">
    <property type="entry name" value="PTA_PTB"/>
    <property type="match status" value="1"/>
</dbReference>
<dbReference type="InterPro" id="IPR042112">
    <property type="entry name" value="P_AcTrfase_dom2"/>
</dbReference>
<dbReference type="PIRSF" id="PIRSF000428">
    <property type="entry name" value="P_Ac_trans"/>
    <property type="match status" value="1"/>
</dbReference>
<reference evidence="5 6" key="1">
    <citation type="submission" date="2019-02" db="EMBL/GenBank/DDBJ databases">
        <title>Deep-cultivation of Planctomycetes and their phenomic and genomic characterization uncovers novel biology.</title>
        <authorList>
            <person name="Wiegand S."/>
            <person name="Jogler M."/>
            <person name="Boedeker C."/>
            <person name="Pinto D."/>
            <person name="Vollmers J."/>
            <person name="Rivas-Marin E."/>
            <person name="Kohn T."/>
            <person name="Peeters S.H."/>
            <person name="Heuer A."/>
            <person name="Rast P."/>
            <person name="Oberbeckmann S."/>
            <person name="Bunk B."/>
            <person name="Jeske O."/>
            <person name="Meyerdierks A."/>
            <person name="Storesund J.E."/>
            <person name="Kallscheuer N."/>
            <person name="Luecker S."/>
            <person name="Lage O.M."/>
            <person name="Pohl T."/>
            <person name="Merkel B.J."/>
            <person name="Hornburger P."/>
            <person name="Mueller R.-W."/>
            <person name="Bruemmer F."/>
            <person name="Labrenz M."/>
            <person name="Spormann A.M."/>
            <person name="Op den Camp H."/>
            <person name="Overmann J."/>
            <person name="Amann R."/>
            <person name="Jetten M.S.M."/>
            <person name="Mascher T."/>
            <person name="Medema M.H."/>
            <person name="Devos D.P."/>
            <person name="Kaster A.-K."/>
            <person name="Ovreas L."/>
            <person name="Rohde M."/>
            <person name="Galperin M.Y."/>
            <person name="Jogler C."/>
        </authorList>
    </citation>
    <scope>NUCLEOTIDE SEQUENCE [LARGE SCALE GENOMIC DNA]</scope>
    <source>
        <strain evidence="5 6">Pla163</strain>
    </source>
</reference>